<dbReference type="InterPro" id="IPR014001">
    <property type="entry name" value="Helicase_ATP-bd"/>
</dbReference>
<dbReference type="EMBL" id="MN739664">
    <property type="protein sequence ID" value="QHT19213.1"/>
    <property type="molecule type" value="Genomic_DNA"/>
</dbReference>
<dbReference type="PROSITE" id="PS51192">
    <property type="entry name" value="HELICASE_ATP_BIND_1"/>
    <property type="match status" value="1"/>
</dbReference>
<dbReference type="Pfam" id="PF04851">
    <property type="entry name" value="ResIII"/>
    <property type="match status" value="1"/>
</dbReference>
<accession>A0A6C0DSQ2</accession>
<dbReference type="SUPFAM" id="SSF52540">
    <property type="entry name" value="P-loop containing nucleoside triphosphate hydrolases"/>
    <property type="match status" value="2"/>
</dbReference>
<dbReference type="Gene3D" id="3.40.50.300">
    <property type="entry name" value="P-loop containing nucleotide triphosphate hydrolases"/>
    <property type="match status" value="2"/>
</dbReference>
<evidence type="ECO:0000256" key="1">
    <source>
        <dbReference type="ARBA" id="ARBA00022741"/>
    </source>
</evidence>
<dbReference type="GO" id="GO:0005524">
    <property type="term" value="F:ATP binding"/>
    <property type="evidence" value="ECO:0007669"/>
    <property type="project" value="UniProtKB-KW"/>
</dbReference>
<reference evidence="6" key="1">
    <citation type="journal article" date="2020" name="Nature">
        <title>Giant virus diversity and host interactions through global metagenomics.</title>
        <authorList>
            <person name="Schulz F."/>
            <person name="Roux S."/>
            <person name="Paez-Espino D."/>
            <person name="Jungbluth S."/>
            <person name="Walsh D.A."/>
            <person name="Denef V.J."/>
            <person name="McMahon K.D."/>
            <person name="Konstantinidis K.T."/>
            <person name="Eloe-Fadrosh E.A."/>
            <person name="Kyrpides N.C."/>
            <person name="Woyke T."/>
        </authorList>
    </citation>
    <scope>NUCLEOTIDE SEQUENCE</scope>
    <source>
        <strain evidence="6">GVMAG-M-3300023174-57</strain>
    </source>
</reference>
<dbReference type="InterPro" id="IPR050615">
    <property type="entry name" value="ATP-dep_DNA_Helicase"/>
</dbReference>
<evidence type="ECO:0000259" key="5">
    <source>
        <dbReference type="PROSITE" id="PS51192"/>
    </source>
</evidence>
<dbReference type="InterPro" id="IPR027417">
    <property type="entry name" value="P-loop_NTPase"/>
</dbReference>
<evidence type="ECO:0000313" key="6">
    <source>
        <dbReference type="EMBL" id="QHT19213.1"/>
    </source>
</evidence>
<dbReference type="InterPro" id="IPR006935">
    <property type="entry name" value="Helicase/UvrB_N"/>
</dbReference>
<dbReference type="AlphaFoldDB" id="A0A6C0DSQ2"/>
<dbReference type="PANTHER" id="PTHR11274">
    <property type="entry name" value="RAD25/XP-B DNA REPAIR HELICASE"/>
    <property type="match status" value="1"/>
</dbReference>
<keyword evidence="2" id="KW-0378">Hydrolase</keyword>
<dbReference type="GO" id="GO:0004386">
    <property type="term" value="F:helicase activity"/>
    <property type="evidence" value="ECO:0007669"/>
    <property type="project" value="UniProtKB-KW"/>
</dbReference>
<keyword evidence="4" id="KW-0067">ATP-binding</keyword>
<evidence type="ECO:0000256" key="2">
    <source>
        <dbReference type="ARBA" id="ARBA00022801"/>
    </source>
</evidence>
<organism evidence="6">
    <name type="scientific">viral metagenome</name>
    <dbReference type="NCBI Taxonomy" id="1070528"/>
    <lineage>
        <taxon>unclassified sequences</taxon>
        <taxon>metagenomes</taxon>
        <taxon>organismal metagenomes</taxon>
    </lineage>
</organism>
<dbReference type="GO" id="GO:0016787">
    <property type="term" value="F:hydrolase activity"/>
    <property type="evidence" value="ECO:0007669"/>
    <property type="project" value="UniProtKB-KW"/>
</dbReference>
<evidence type="ECO:0000256" key="3">
    <source>
        <dbReference type="ARBA" id="ARBA00022806"/>
    </source>
</evidence>
<feature type="domain" description="Helicase ATP-binding" evidence="5">
    <location>
        <begin position="117"/>
        <end position="267"/>
    </location>
</feature>
<dbReference type="PANTHER" id="PTHR11274:SF0">
    <property type="entry name" value="GENERAL TRANSCRIPTION AND DNA REPAIR FACTOR IIH HELICASE SUBUNIT XPB"/>
    <property type="match status" value="1"/>
</dbReference>
<keyword evidence="3" id="KW-0347">Helicase</keyword>
<dbReference type="GO" id="GO:0003677">
    <property type="term" value="F:DNA binding"/>
    <property type="evidence" value="ECO:0007669"/>
    <property type="project" value="InterPro"/>
</dbReference>
<proteinExistence type="predicted"/>
<dbReference type="SMART" id="SM00487">
    <property type="entry name" value="DEXDc"/>
    <property type="match status" value="1"/>
</dbReference>
<protein>
    <recommendedName>
        <fullName evidence="5">Helicase ATP-binding domain-containing protein</fullName>
    </recommendedName>
</protein>
<dbReference type="CDD" id="cd17926">
    <property type="entry name" value="DEXHc_RE"/>
    <property type="match status" value="1"/>
</dbReference>
<sequence length="494" mass="55593">MPPRTTAPTVPTVVVPPNERLLSLRGYSIPKACLTPPQDAWLRSALTVKPESPPQYDMGNVAFPIYFESKDRIYMPRDWAIKTFGEPDRDTRSDGVSLREELRFTGELREEQKPVVAAYVGSDCNGLLCVPCGYGKTYMAIWLAMQLRKRFLVVVHKEFLMAQWQRELVRLVPGIRLGKVQGPACEIGPEFDGALVMIQTLCSRDYDANTFKDFGFAVFDECHHLGAEHFSRSLLRIQTKHMLGLSATPDRTDGLTKVFNWFLGPIVYRIKHREADESVKVIVYRFESADTAYTNVPTNYRGEVIRARLINQISEFKERTVYLASRLADFAKAGRKLLVLSDRREHLADFESELKKLDVTDIGYYVGGMKQDDLDKSEGRAVILGTFAMASEAMNIPALNTILLATPKSNIEQSVGRILREKKDARRFAPVILDVLDNQHQGCIGQYKKRKAYYKACGYKVHVLNFGQREVAAETVAAPAEEPPAATAGCLISD</sequence>
<evidence type="ECO:0000256" key="4">
    <source>
        <dbReference type="ARBA" id="ARBA00022840"/>
    </source>
</evidence>
<name>A0A6C0DSQ2_9ZZZZ</name>
<keyword evidence="1" id="KW-0547">Nucleotide-binding</keyword>